<dbReference type="InterPro" id="IPR051384">
    <property type="entry name" value="Mth_GPCR"/>
</dbReference>
<keyword evidence="9" id="KW-1015">Disulfide bond</keyword>
<feature type="transmembrane region" description="Helical" evidence="13">
    <location>
        <begin position="242"/>
        <end position="260"/>
    </location>
</feature>
<evidence type="ECO:0000256" key="13">
    <source>
        <dbReference type="SAM" id="Phobius"/>
    </source>
</evidence>
<reference evidence="16" key="1">
    <citation type="submission" date="2025-08" db="UniProtKB">
        <authorList>
            <consortium name="RefSeq"/>
        </authorList>
    </citation>
    <scope>IDENTIFICATION</scope>
</reference>
<feature type="domain" description="G-protein coupled receptors family 2 profile 2" evidence="14">
    <location>
        <begin position="75"/>
        <end position="342"/>
    </location>
</feature>
<dbReference type="Gene3D" id="1.20.1070.10">
    <property type="entry name" value="Rhodopsin 7-helix transmembrane proteins"/>
    <property type="match status" value="1"/>
</dbReference>
<evidence type="ECO:0000259" key="14">
    <source>
        <dbReference type="PROSITE" id="PS50261"/>
    </source>
</evidence>
<comment type="similarity">
    <text evidence="2">Belongs to the G-protein coupled receptor 2 family. Mth subfamily.</text>
</comment>
<evidence type="ECO:0000256" key="9">
    <source>
        <dbReference type="ARBA" id="ARBA00023157"/>
    </source>
</evidence>
<keyword evidence="11" id="KW-0325">Glycoprotein</keyword>
<dbReference type="GO" id="GO:0005886">
    <property type="term" value="C:plasma membrane"/>
    <property type="evidence" value="ECO:0007669"/>
    <property type="project" value="TreeGrafter"/>
</dbReference>
<evidence type="ECO:0000313" key="16">
    <source>
        <dbReference type="RefSeq" id="XP_065720638.2"/>
    </source>
</evidence>
<feature type="transmembrane region" description="Helical" evidence="13">
    <location>
        <begin position="290"/>
        <end position="309"/>
    </location>
</feature>
<accession>A0AB40DEF2</accession>
<keyword evidence="12" id="KW-0807">Transducer</keyword>
<organism evidence="15 16">
    <name type="scientific">Drosophila suzukii</name>
    <name type="common">Spotted-wing drosophila fruit fly</name>
    <dbReference type="NCBI Taxonomy" id="28584"/>
    <lineage>
        <taxon>Eukaryota</taxon>
        <taxon>Metazoa</taxon>
        <taxon>Ecdysozoa</taxon>
        <taxon>Arthropoda</taxon>
        <taxon>Hexapoda</taxon>
        <taxon>Insecta</taxon>
        <taxon>Pterygota</taxon>
        <taxon>Neoptera</taxon>
        <taxon>Endopterygota</taxon>
        <taxon>Diptera</taxon>
        <taxon>Brachycera</taxon>
        <taxon>Muscomorpha</taxon>
        <taxon>Ephydroidea</taxon>
        <taxon>Drosophilidae</taxon>
        <taxon>Drosophila</taxon>
        <taxon>Sophophora</taxon>
    </lineage>
</organism>
<dbReference type="InterPro" id="IPR036272">
    <property type="entry name" value="Methuselah_N_sf"/>
</dbReference>
<protein>
    <submittedName>
        <fullName evidence="16">Probable G-protein coupled receptor Mth-like 7</fullName>
    </submittedName>
</protein>
<keyword evidence="8 13" id="KW-0472">Membrane</keyword>
<dbReference type="InterPro" id="IPR023311">
    <property type="entry name" value="Methusela_ecto_dom_2"/>
</dbReference>
<dbReference type="GO" id="GO:0007166">
    <property type="term" value="P:cell surface receptor signaling pathway"/>
    <property type="evidence" value="ECO:0007669"/>
    <property type="project" value="InterPro"/>
</dbReference>
<dbReference type="Proteomes" id="UP001652628">
    <property type="component" value="Chromosome 3"/>
</dbReference>
<dbReference type="PROSITE" id="PS50261">
    <property type="entry name" value="G_PROTEIN_RECEP_F2_4"/>
    <property type="match status" value="1"/>
</dbReference>
<dbReference type="CDD" id="cd15039">
    <property type="entry name" value="7tmB3_Methuselah-like"/>
    <property type="match status" value="1"/>
</dbReference>
<dbReference type="AlphaFoldDB" id="A0AB40DEF2"/>
<dbReference type="Gene3D" id="2.170.180.11">
    <property type="entry name" value="Methuselah ectodomain, domain 2"/>
    <property type="match status" value="1"/>
</dbReference>
<sequence>MAPLSNLTDLLVLRDPFHMCDEMVNLREDEYVMFKDGTLYQYSTEEVLFKQNYCLYPQFHSDFPKSIAVVKHRCVKTWPTAYIEIMAISLLCYILTFLVYLYVKKLRNVLGKCLICCFFSKSMVDLLNILSKMNWLTQFCSLAGYSFTFFTTMANHWDAVISFHLWKLLTSMSREIPRYQFLKYSAFVLGTSVIPTGVIFTMNLVWEKDLHKWNWMPLVGYSECAVKVLGPSSWIYIDGPVLILTTFNVIMFIMTFIHIWKTKRELHTFKRDGERTTSCFNIDTETHIMFLRISVIMGVIWVFEIIMFFDIGKRYLGPLDYFLSYFERSYGIIVFVMLILKRSTLKLLMESFQGKR</sequence>
<evidence type="ECO:0000256" key="1">
    <source>
        <dbReference type="ARBA" id="ARBA00004651"/>
    </source>
</evidence>
<evidence type="ECO:0000256" key="10">
    <source>
        <dbReference type="ARBA" id="ARBA00023170"/>
    </source>
</evidence>
<evidence type="ECO:0000256" key="6">
    <source>
        <dbReference type="ARBA" id="ARBA00022989"/>
    </source>
</evidence>
<keyword evidence="4 13" id="KW-0812">Transmembrane</keyword>
<dbReference type="InterPro" id="IPR017981">
    <property type="entry name" value="GPCR_2-like_7TM"/>
</dbReference>
<evidence type="ECO:0000256" key="11">
    <source>
        <dbReference type="ARBA" id="ARBA00023180"/>
    </source>
</evidence>
<evidence type="ECO:0000256" key="3">
    <source>
        <dbReference type="ARBA" id="ARBA00022475"/>
    </source>
</evidence>
<evidence type="ECO:0000256" key="12">
    <source>
        <dbReference type="ARBA" id="ARBA00023224"/>
    </source>
</evidence>
<dbReference type="Pfam" id="PF06652">
    <property type="entry name" value="Methuselah_N"/>
    <property type="match status" value="1"/>
</dbReference>
<evidence type="ECO:0000313" key="15">
    <source>
        <dbReference type="Proteomes" id="UP001652628"/>
    </source>
</evidence>
<comment type="subcellular location">
    <subcellularLocation>
        <location evidence="1">Cell membrane</location>
        <topology evidence="1">Multi-pass membrane protein</topology>
    </subcellularLocation>
</comment>
<dbReference type="GeneID" id="136116904"/>
<evidence type="ECO:0000256" key="7">
    <source>
        <dbReference type="ARBA" id="ARBA00023040"/>
    </source>
</evidence>
<dbReference type="GO" id="GO:0008528">
    <property type="term" value="F:G protein-coupled peptide receptor activity"/>
    <property type="evidence" value="ECO:0007669"/>
    <property type="project" value="TreeGrafter"/>
</dbReference>
<keyword evidence="6 13" id="KW-1133">Transmembrane helix</keyword>
<proteinExistence type="inferred from homology"/>
<name>A0AB40DEF2_DROSZ</name>
<evidence type="ECO:0000256" key="5">
    <source>
        <dbReference type="ARBA" id="ARBA00022729"/>
    </source>
</evidence>
<evidence type="ECO:0000256" key="4">
    <source>
        <dbReference type="ARBA" id="ARBA00022692"/>
    </source>
</evidence>
<keyword evidence="5" id="KW-0732">Signal</keyword>
<keyword evidence="15" id="KW-1185">Reference proteome</keyword>
<evidence type="ECO:0000256" key="2">
    <source>
        <dbReference type="ARBA" id="ARBA00008979"/>
    </source>
</evidence>
<evidence type="ECO:0000256" key="8">
    <source>
        <dbReference type="ARBA" id="ARBA00023136"/>
    </source>
</evidence>
<keyword evidence="7" id="KW-0297">G-protein coupled receptor</keyword>
<dbReference type="InterPro" id="IPR010596">
    <property type="entry name" value="Methuselah_N_dom"/>
</dbReference>
<feature type="transmembrane region" description="Helical" evidence="13">
    <location>
        <begin position="81"/>
        <end position="103"/>
    </location>
</feature>
<feature type="transmembrane region" description="Helical" evidence="13">
    <location>
        <begin position="321"/>
        <end position="340"/>
    </location>
</feature>
<dbReference type="PANTHER" id="PTHR47154">
    <property type="entry name" value="G-PROTEIN COUPLED RECEPTOR MTH-RELATED"/>
    <property type="match status" value="1"/>
</dbReference>
<gene>
    <name evidence="16" type="primary">LOC136116904</name>
</gene>
<keyword evidence="3" id="KW-1003">Cell membrane</keyword>
<feature type="transmembrane region" description="Helical" evidence="13">
    <location>
        <begin position="186"/>
        <end position="206"/>
    </location>
</feature>
<dbReference type="SUPFAM" id="SSF63877">
    <property type="entry name" value="Methuselah ectodomain"/>
    <property type="match status" value="1"/>
</dbReference>
<dbReference type="RefSeq" id="XP_065720638.2">
    <property type="nucleotide sequence ID" value="XM_065864566.2"/>
</dbReference>
<keyword evidence="10" id="KW-0675">Receptor</keyword>
<dbReference type="PANTHER" id="PTHR47154:SF2">
    <property type="entry name" value="G-PROTEIN COUPLED RECEPTOR MTH-RELATED"/>
    <property type="match status" value="1"/>
</dbReference>